<evidence type="ECO:0000256" key="2">
    <source>
        <dbReference type="SAM" id="MobiDB-lite"/>
    </source>
</evidence>
<dbReference type="AlphaFoldDB" id="A0A6L2N144"/>
<feature type="domain" description="Retroviral polymerase SH3-like" evidence="3">
    <location>
        <begin position="117"/>
        <end position="166"/>
    </location>
</feature>
<feature type="compositionally biased region" description="Polar residues" evidence="2">
    <location>
        <begin position="75"/>
        <end position="93"/>
    </location>
</feature>
<reference evidence="4" key="1">
    <citation type="journal article" date="2019" name="Sci. Rep.">
        <title>Draft genome of Tanacetum cinerariifolium, the natural source of mosquito coil.</title>
        <authorList>
            <person name="Yamashiro T."/>
            <person name="Shiraishi A."/>
            <person name="Satake H."/>
            <person name="Nakayama K."/>
        </authorList>
    </citation>
    <scope>NUCLEOTIDE SEQUENCE</scope>
</reference>
<proteinExistence type="predicted"/>
<dbReference type="Pfam" id="PF25597">
    <property type="entry name" value="SH3_retrovirus"/>
    <property type="match status" value="1"/>
</dbReference>
<accession>A0A6L2N144</accession>
<evidence type="ECO:0000259" key="3">
    <source>
        <dbReference type="Pfam" id="PF25597"/>
    </source>
</evidence>
<organism evidence="4">
    <name type="scientific">Tanacetum cinerariifolium</name>
    <name type="common">Dalmatian daisy</name>
    <name type="synonym">Chrysanthemum cinerariifolium</name>
    <dbReference type="NCBI Taxonomy" id="118510"/>
    <lineage>
        <taxon>Eukaryota</taxon>
        <taxon>Viridiplantae</taxon>
        <taxon>Streptophyta</taxon>
        <taxon>Embryophyta</taxon>
        <taxon>Tracheophyta</taxon>
        <taxon>Spermatophyta</taxon>
        <taxon>Magnoliopsida</taxon>
        <taxon>eudicotyledons</taxon>
        <taxon>Gunneridae</taxon>
        <taxon>Pentapetalae</taxon>
        <taxon>asterids</taxon>
        <taxon>campanulids</taxon>
        <taxon>Asterales</taxon>
        <taxon>Asteraceae</taxon>
        <taxon>Asteroideae</taxon>
        <taxon>Anthemideae</taxon>
        <taxon>Anthemidinae</taxon>
        <taxon>Tanacetum</taxon>
    </lineage>
</organism>
<evidence type="ECO:0000313" key="4">
    <source>
        <dbReference type="EMBL" id="GEU79793.1"/>
    </source>
</evidence>
<feature type="coiled-coil region" evidence="1">
    <location>
        <begin position="3"/>
        <end position="51"/>
    </location>
</feature>
<evidence type="ECO:0000256" key="1">
    <source>
        <dbReference type="SAM" id="Coils"/>
    </source>
</evidence>
<protein>
    <recommendedName>
        <fullName evidence="3">Retroviral polymerase SH3-like domain-containing protein</fullName>
    </recommendedName>
</protein>
<feature type="region of interest" description="Disordered" evidence="2">
    <location>
        <begin position="75"/>
        <end position="96"/>
    </location>
</feature>
<name>A0A6L2N144_TANCI</name>
<keyword evidence="1" id="KW-0175">Coiled coil</keyword>
<comment type="caution">
    <text evidence="4">The sequence shown here is derived from an EMBL/GenBank/DDBJ whole genome shotgun (WGS) entry which is preliminary data.</text>
</comment>
<dbReference type="EMBL" id="BKCJ010007947">
    <property type="protein sequence ID" value="GEU79793.1"/>
    <property type="molecule type" value="Genomic_DNA"/>
</dbReference>
<dbReference type="InterPro" id="IPR057670">
    <property type="entry name" value="SH3_retrovirus"/>
</dbReference>
<gene>
    <name evidence="4" type="ORF">Tci_051771</name>
</gene>
<sequence>MYRESNLKCIKTLDKELENLKQEKDMVDGKLARLLKSLKDIESLIESQRSDKKDLSWTGLPEFVDDIVTDYSRPSPTVASTSAEGQNKNSSTFEDVASPNIPKPFVKFVKPKDSQSKNNLGKFKAKGDEGYFIGYSMSSKAFKVFNKRTRRVEENLHVEFLENKAIEKGIKDAANQEVKKDVSSLRYIVLPNWAHDALLETSSTDQMKTLTVESPIPTVSSPVPTACLNDSLKPSSEARLISKRVTNQEETSSLDNILSLINRFEDILGVTTSSDEAIRVEADVSNMETTISTSLTPSLIIHKDHPKSEIIGPVDTPIQTRHKSKEVEEQSFIATIHQKTDPALLQFCLFSCFLSQVEPKKPLGFQDPAFLAKVYKVEKAMYGLHQAPRAWQKEDFILVQVYVDDIIFGSSNPQLYREFEALMHQKFQMSVMDVRSLNTPMDKEKPWGKDGTGKDVDLHLYRSMIGSLMYLTASRPDIMFAVYEPASPVRDVSEGEACPTESGFIAKQDRETIGKSSTLPHDLALRVTSPTADEGSMQQTISELTALCTSLQRQHSELLDKFQAQEVEILSLKERVQVLEDRESVAAKQSRDDAPIKGRRINEGEAAAERINNDSEEIARWFHSHCWSPATVISTGSEVGPIASLIVTSYSRRKGKEVIVESDTPMKQRLQEQIDAQVARELKEQQEKEDMRMNEQMARDAEVARIYSQQIRPMTKKQKRDYYMAMIRNNLGWKAKDFKGMTFEEIEAKFAEVWKQVEDFIPMGSKKEAERLKRKGLDLEQEHVKKQKLSEEALEIEKSTEGMQLVPVEDVYVQALQVKHPIIDWKVHAEGQKSYWKIIRLGGNSACYQFFIDLLK</sequence>